<comment type="caution">
    <text evidence="1">The sequence shown here is derived from an EMBL/GenBank/DDBJ whole genome shotgun (WGS) entry which is preliminary data.</text>
</comment>
<accession>A0ABQ5A9J0</accession>
<evidence type="ECO:0000313" key="2">
    <source>
        <dbReference type="Proteomes" id="UP001151760"/>
    </source>
</evidence>
<dbReference type="PANTHER" id="PTHR33103">
    <property type="entry name" value="OS01G0153900 PROTEIN"/>
    <property type="match status" value="1"/>
</dbReference>
<organism evidence="1 2">
    <name type="scientific">Tanacetum coccineum</name>
    <dbReference type="NCBI Taxonomy" id="301880"/>
    <lineage>
        <taxon>Eukaryota</taxon>
        <taxon>Viridiplantae</taxon>
        <taxon>Streptophyta</taxon>
        <taxon>Embryophyta</taxon>
        <taxon>Tracheophyta</taxon>
        <taxon>Spermatophyta</taxon>
        <taxon>Magnoliopsida</taxon>
        <taxon>eudicotyledons</taxon>
        <taxon>Gunneridae</taxon>
        <taxon>Pentapetalae</taxon>
        <taxon>asterids</taxon>
        <taxon>campanulids</taxon>
        <taxon>Asterales</taxon>
        <taxon>Asteraceae</taxon>
        <taxon>Asteroideae</taxon>
        <taxon>Anthemideae</taxon>
        <taxon>Anthemidinae</taxon>
        <taxon>Tanacetum</taxon>
    </lineage>
</organism>
<name>A0ABQ5A9J0_9ASTR</name>
<dbReference type="InterPro" id="IPR007750">
    <property type="entry name" value="DUF674"/>
</dbReference>
<sequence length="326" mass="36963">MPLRLEIKRKLAQRSERGSSEFVYRDRLHMKLPNSVFLTLPLGTIARFSGKQIDSSFIKVGSLSSLYESVLNLGVVFTQESSKDGFINPINSSSDLCHKLRLDLNETNARVFGKFDKAVLVKKKGSFIITDDLEVKPFWLDRYMDLRKTIANENIELHERSMDFGFEEFLILLRWSLLSSNPLTNLVTGGSKLYKSSSYIGNATKPYRSLSYVRNAIVNSLRPALGFSSYSQMIKILVHKSTKYYVQKLINFFIEMLLSFLTIPLGAVKRLTMDCLPSLGIDNLYKSVSNFGAEKCLKSKAIKTALCSPKIASNYYCVTEYATLKE</sequence>
<dbReference type="PANTHER" id="PTHR33103:SF98">
    <property type="entry name" value="DUF674 FAMILY PROTEIN"/>
    <property type="match status" value="1"/>
</dbReference>
<gene>
    <name evidence="1" type="ORF">Tco_0819868</name>
</gene>
<keyword evidence="2" id="KW-1185">Reference proteome</keyword>
<dbReference type="Pfam" id="PF05056">
    <property type="entry name" value="DUF674"/>
    <property type="match status" value="2"/>
</dbReference>
<reference evidence="1" key="1">
    <citation type="journal article" date="2022" name="Int. J. Mol. Sci.">
        <title>Draft Genome of Tanacetum Coccineum: Genomic Comparison of Closely Related Tanacetum-Family Plants.</title>
        <authorList>
            <person name="Yamashiro T."/>
            <person name="Shiraishi A."/>
            <person name="Nakayama K."/>
            <person name="Satake H."/>
        </authorList>
    </citation>
    <scope>NUCLEOTIDE SEQUENCE</scope>
</reference>
<proteinExistence type="predicted"/>
<dbReference type="Proteomes" id="UP001151760">
    <property type="component" value="Unassembled WGS sequence"/>
</dbReference>
<dbReference type="EMBL" id="BQNB010012063">
    <property type="protein sequence ID" value="GJS98698.1"/>
    <property type="molecule type" value="Genomic_DNA"/>
</dbReference>
<evidence type="ECO:0000313" key="1">
    <source>
        <dbReference type="EMBL" id="GJS98698.1"/>
    </source>
</evidence>
<protein>
    <submittedName>
        <fullName evidence="1">Uncharacterized protein</fullName>
    </submittedName>
</protein>
<reference evidence="1" key="2">
    <citation type="submission" date="2022-01" db="EMBL/GenBank/DDBJ databases">
        <authorList>
            <person name="Yamashiro T."/>
            <person name="Shiraishi A."/>
            <person name="Satake H."/>
            <person name="Nakayama K."/>
        </authorList>
    </citation>
    <scope>NUCLEOTIDE SEQUENCE</scope>
</reference>